<keyword evidence="3" id="KW-1185">Reference proteome</keyword>
<gene>
    <name evidence="2" type="ORF">NDU88_003832</name>
</gene>
<dbReference type="Proteomes" id="UP001066276">
    <property type="component" value="Chromosome 12"/>
</dbReference>
<evidence type="ECO:0000256" key="1">
    <source>
        <dbReference type="SAM" id="MobiDB-lite"/>
    </source>
</evidence>
<reference evidence="2" key="1">
    <citation type="journal article" date="2022" name="bioRxiv">
        <title>Sequencing and chromosome-scale assembly of the giantPleurodeles waltlgenome.</title>
        <authorList>
            <person name="Brown T."/>
            <person name="Elewa A."/>
            <person name="Iarovenko S."/>
            <person name="Subramanian E."/>
            <person name="Araus A.J."/>
            <person name="Petzold A."/>
            <person name="Susuki M."/>
            <person name="Suzuki K.-i.T."/>
            <person name="Hayashi T."/>
            <person name="Toyoda A."/>
            <person name="Oliveira C."/>
            <person name="Osipova E."/>
            <person name="Leigh N.D."/>
            <person name="Simon A."/>
            <person name="Yun M.H."/>
        </authorList>
    </citation>
    <scope>NUCLEOTIDE SEQUENCE</scope>
    <source>
        <strain evidence="2">20211129_DDA</strain>
        <tissue evidence="2">Liver</tissue>
    </source>
</reference>
<sequence>MQRGRVIQGGGASELPRGCQSHRTPGCCCRSRCLSRGGVSELAAAGVMPQRPRRLKPGAGAGGQPRGPWRTEADCSKPTPAPLRERSCMRESLSLGGSISERSEPFTTPGGPAGCTFAKTRTFPDHYL</sequence>
<accession>A0AAV7KY52</accession>
<protein>
    <submittedName>
        <fullName evidence="2">Uncharacterized protein</fullName>
    </submittedName>
</protein>
<dbReference type="AlphaFoldDB" id="A0AAV7KY52"/>
<name>A0AAV7KY52_PLEWA</name>
<proteinExistence type="predicted"/>
<organism evidence="2 3">
    <name type="scientific">Pleurodeles waltl</name>
    <name type="common">Iberian ribbed newt</name>
    <dbReference type="NCBI Taxonomy" id="8319"/>
    <lineage>
        <taxon>Eukaryota</taxon>
        <taxon>Metazoa</taxon>
        <taxon>Chordata</taxon>
        <taxon>Craniata</taxon>
        <taxon>Vertebrata</taxon>
        <taxon>Euteleostomi</taxon>
        <taxon>Amphibia</taxon>
        <taxon>Batrachia</taxon>
        <taxon>Caudata</taxon>
        <taxon>Salamandroidea</taxon>
        <taxon>Salamandridae</taxon>
        <taxon>Pleurodelinae</taxon>
        <taxon>Pleurodeles</taxon>
    </lineage>
</organism>
<comment type="caution">
    <text evidence="2">The sequence shown here is derived from an EMBL/GenBank/DDBJ whole genome shotgun (WGS) entry which is preliminary data.</text>
</comment>
<dbReference type="EMBL" id="JANPWB010000016">
    <property type="protein sequence ID" value="KAJ1083677.1"/>
    <property type="molecule type" value="Genomic_DNA"/>
</dbReference>
<evidence type="ECO:0000313" key="2">
    <source>
        <dbReference type="EMBL" id="KAJ1083677.1"/>
    </source>
</evidence>
<feature type="region of interest" description="Disordered" evidence="1">
    <location>
        <begin position="1"/>
        <end position="24"/>
    </location>
</feature>
<evidence type="ECO:0000313" key="3">
    <source>
        <dbReference type="Proteomes" id="UP001066276"/>
    </source>
</evidence>
<feature type="region of interest" description="Disordered" evidence="1">
    <location>
        <begin position="50"/>
        <end position="117"/>
    </location>
</feature>